<reference evidence="2" key="1">
    <citation type="submission" date="2017-10" db="EMBL/GenBank/DDBJ databases">
        <title>Isolation and characterization of a group of new proteus bacteriophages.</title>
        <authorList>
            <person name="Kozlova Y.N."/>
            <person name="Morozova V.V."/>
            <person name="Babkin I.V."/>
            <person name="Tikunova N.V."/>
            <person name="Bokovaya O.V."/>
            <person name="Shedko E.D."/>
        </authorList>
    </citation>
    <scope>NUCLEOTIDE SEQUENCE [LARGE SCALE GENOMIC DNA]</scope>
</reference>
<protein>
    <submittedName>
        <fullName evidence="1">Uncharacterized protein</fullName>
    </submittedName>
</protein>
<dbReference type="RefSeq" id="YP_009620597.1">
    <property type="nucleotide sequence ID" value="NC_042090.1"/>
</dbReference>
<evidence type="ECO:0000313" key="2">
    <source>
        <dbReference type="Proteomes" id="UP000241842"/>
    </source>
</evidence>
<dbReference type="OrthoDB" id="10278at10239"/>
<proteinExistence type="predicted"/>
<dbReference type="KEGG" id="vg:40097250"/>
<sequence>MKSRKGLELPAYIMRGFVDKFTEDGFVIIQSHLTRYVFDMPSLPGNYAKRRLILSSMKLPYKLYPLQKRITTISQFIRSGAKYIITPDGDIRRVRRTKFYPIEVKRVSISNQTFNGTYQNFVKGSLSPIITDCEAKYISVVNYNGALVVFDVHREYPETRRYRVKL</sequence>
<name>A0A2H4PRI5_9CAUD</name>
<dbReference type="Proteomes" id="UP000241842">
    <property type="component" value="Segment"/>
</dbReference>
<keyword evidence="2" id="KW-1185">Reference proteome</keyword>
<dbReference type="GeneID" id="40097250"/>
<dbReference type="EMBL" id="MG030347">
    <property type="protein sequence ID" value="ATW69913.1"/>
    <property type="molecule type" value="Genomic_DNA"/>
</dbReference>
<evidence type="ECO:0000313" key="1">
    <source>
        <dbReference type="EMBL" id="ATW69913.1"/>
    </source>
</evidence>
<accession>A0A2H4PRI5</accession>
<organism evidence="1 2">
    <name type="scientific">Proteus phage PM135</name>
    <dbReference type="NCBI Taxonomy" id="2048008"/>
    <lineage>
        <taxon>Viruses</taxon>
        <taxon>Duplodnaviria</taxon>
        <taxon>Heunggongvirae</taxon>
        <taxon>Uroviricota</taxon>
        <taxon>Caudoviricetes</taxon>
        <taxon>Demerecviridae</taxon>
        <taxon>Novosibvirus</taxon>
        <taxon>Novosibvirus PM135</taxon>
    </lineage>
</organism>